<dbReference type="EMBL" id="FR824057">
    <property type="protein sequence ID" value="CCA15524.1"/>
    <property type="molecule type" value="Genomic_DNA"/>
</dbReference>
<dbReference type="InterPro" id="IPR052727">
    <property type="entry name" value="Rab4/Rab5_effector"/>
</dbReference>
<proteinExistence type="predicted"/>
<reference evidence="1" key="2">
    <citation type="submission" date="2011-02" db="EMBL/GenBank/DDBJ databases">
        <authorList>
            <person name="MacLean D."/>
        </authorList>
    </citation>
    <scope>NUCLEOTIDE SEQUENCE</scope>
</reference>
<name>F0W383_9STRA</name>
<gene>
    <name evidence="1" type="primary">AlNc14C12G1461</name>
    <name evidence="1" type="ORF">ALNC14_016670</name>
</gene>
<evidence type="ECO:0000313" key="1">
    <source>
        <dbReference type="EMBL" id="CCA15524.1"/>
    </source>
</evidence>
<sequence length="440" mass="49673">MSPCQAFRHPSPDTTSGWNDFLFLNEIHLPSSLRGNLLQEGEQMVSQLLNISKSTRSAPWELVQRKNRISIYRTNDESYIDSPCNTHAESTAYGELEDIARWNVISTTDSFNEVMQLISADFVEGKILANLLSPTKSDPYKSIGLRWASFKTTIPAERDYQMILLESSNFIVDKSGQSVACCTLKSVNLSIINRTLCTRPDSHSLRTLPLTGFTFQSTEIPRNIKITYSCYFDTFRDFPTWAVNIGMQVEVEQRIQGRIRFLESCRAKEATALVTTTHKYNDDDKNYSSSRNLCAVRSVAPDPLLGDASVLETRKKSTAAEIKKGSRPTTTSDCFSTRPENRALLFEAITQSQKLIVEAAAANTLAQHARETFLKQFIENNSFDQNYQHFTEKQHGLITSCGSKLKKYSIDQPGSDCRRIPVQRGNNRVANIVLTRQEAF</sequence>
<dbReference type="PANTHER" id="PTHR13510:SF44">
    <property type="entry name" value="RABENOSYN-5"/>
    <property type="match status" value="1"/>
</dbReference>
<protein>
    <submittedName>
        <fullName evidence="1">Uncharacterized protein AlNc14C12G1461</fullName>
    </submittedName>
</protein>
<dbReference type="PANTHER" id="PTHR13510">
    <property type="entry name" value="FYVE-FINGER-CONTAINING RAB5 EFFECTOR PROTEIN RABENOSYN-5-RELATED"/>
    <property type="match status" value="1"/>
</dbReference>
<reference evidence="1" key="1">
    <citation type="journal article" date="2011" name="PLoS Biol.">
        <title>Gene gain and loss during evolution of obligate parasitism in the white rust pathogen of Arabidopsis thaliana.</title>
        <authorList>
            <person name="Kemen E."/>
            <person name="Gardiner A."/>
            <person name="Schultz-Larsen T."/>
            <person name="Kemen A.C."/>
            <person name="Balmuth A.L."/>
            <person name="Robert-Seilaniantz A."/>
            <person name="Bailey K."/>
            <person name="Holub E."/>
            <person name="Studholme D.J."/>
            <person name="Maclean D."/>
            <person name="Jones J.D."/>
        </authorList>
    </citation>
    <scope>NUCLEOTIDE SEQUENCE</scope>
</reference>
<dbReference type="Gene3D" id="3.30.530.20">
    <property type="match status" value="1"/>
</dbReference>
<organism evidence="1">
    <name type="scientific">Albugo laibachii Nc14</name>
    <dbReference type="NCBI Taxonomy" id="890382"/>
    <lineage>
        <taxon>Eukaryota</taxon>
        <taxon>Sar</taxon>
        <taxon>Stramenopiles</taxon>
        <taxon>Oomycota</taxon>
        <taxon>Peronosporomycetes</taxon>
        <taxon>Albuginales</taxon>
        <taxon>Albuginaceae</taxon>
        <taxon>Albugo</taxon>
    </lineage>
</organism>
<dbReference type="InterPro" id="IPR023393">
    <property type="entry name" value="START-like_dom_sf"/>
</dbReference>
<accession>F0W383</accession>
<dbReference type="HOGENOM" id="CLU_623202_0_0_1"/>
<dbReference type="AlphaFoldDB" id="F0W383"/>